<keyword evidence="3" id="KW-1185">Reference proteome</keyword>
<dbReference type="InterPro" id="IPR036514">
    <property type="entry name" value="SGNH_hydro_sf"/>
</dbReference>
<proteinExistence type="predicted"/>
<sequence length="266" mass="29111">MRQRRKLWKAPASVAFVVVIAAAAFAVGWRVSRQQSPASTAVTLAQHTDPKGLASSLSTETVDVFGGSMAHGWADPHDDSYLKRAFAARQQSTNTNYHIVDRTVDGGQADYFETEKPGLYESDLKTDKPQIVVLSWGLLNDMHAKSSLAVFDSAIHDQIAKALAVHAVVLLVTPPVTEASQKGDHPMQEVYIAHEIADAQAFHSKNVYVFDVYHQMEAYLKAHHQTWQNYYGDSWHPDAAGHALAGALLANDLVTAFGSGPIRFTS</sequence>
<comment type="caution">
    <text evidence="2">The sequence shown here is derived from an EMBL/GenBank/DDBJ whole genome shotgun (WGS) entry which is preliminary data.</text>
</comment>
<dbReference type="Pfam" id="PF13472">
    <property type="entry name" value="Lipase_GDSL_2"/>
    <property type="match status" value="1"/>
</dbReference>
<gene>
    <name evidence="2" type="ORF">J2S03_001969</name>
</gene>
<evidence type="ECO:0000313" key="3">
    <source>
        <dbReference type="Proteomes" id="UP001232973"/>
    </source>
</evidence>
<dbReference type="SUPFAM" id="SSF52266">
    <property type="entry name" value="SGNH hydrolase"/>
    <property type="match status" value="1"/>
</dbReference>
<evidence type="ECO:0000313" key="2">
    <source>
        <dbReference type="EMBL" id="MDQ0190106.1"/>
    </source>
</evidence>
<dbReference type="CDD" id="cd00229">
    <property type="entry name" value="SGNH_hydrolase"/>
    <property type="match status" value="1"/>
</dbReference>
<name>A0ABT9XIH1_9BACL</name>
<dbReference type="Gene3D" id="3.40.50.1110">
    <property type="entry name" value="SGNH hydrolase"/>
    <property type="match status" value="1"/>
</dbReference>
<evidence type="ECO:0000259" key="1">
    <source>
        <dbReference type="Pfam" id="PF13472"/>
    </source>
</evidence>
<protein>
    <recommendedName>
        <fullName evidence="1">SGNH hydrolase-type esterase domain-containing protein</fullName>
    </recommendedName>
</protein>
<dbReference type="RefSeq" id="WP_274456860.1">
    <property type="nucleotide sequence ID" value="NZ_CP067097.1"/>
</dbReference>
<dbReference type="Proteomes" id="UP001232973">
    <property type="component" value="Unassembled WGS sequence"/>
</dbReference>
<reference evidence="2 3" key="1">
    <citation type="submission" date="2023-07" db="EMBL/GenBank/DDBJ databases">
        <title>Genomic Encyclopedia of Type Strains, Phase IV (KMG-IV): sequencing the most valuable type-strain genomes for metagenomic binning, comparative biology and taxonomic classification.</title>
        <authorList>
            <person name="Goeker M."/>
        </authorList>
    </citation>
    <scope>NUCLEOTIDE SEQUENCE [LARGE SCALE GENOMIC DNA]</scope>
    <source>
        <strain evidence="2 3">DSM 4006</strain>
    </source>
</reference>
<dbReference type="EMBL" id="JAUSTP010000014">
    <property type="protein sequence ID" value="MDQ0190106.1"/>
    <property type="molecule type" value="Genomic_DNA"/>
</dbReference>
<accession>A0ABT9XIH1</accession>
<dbReference type="InterPro" id="IPR013830">
    <property type="entry name" value="SGNH_hydro"/>
</dbReference>
<organism evidence="2 3">
    <name type="scientific">Alicyclobacillus cycloheptanicus</name>
    <dbReference type="NCBI Taxonomy" id="1457"/>
    <lineage>
        <taxon>Bacteria</taxon>
        <taxon>Bacillati</taxon>
        <taxon>Bacillota</taxon>
        <taxon>Bacilli</taxon>
        <taxon>Bacillales</taxon>
        <taxon>Alicyclobacillaceae</taxon>
        <taxon>Alicyclobacillus</taxon>
    </lineage>
</organism>
<feature type="domain" description="SGNH hydrolase-type esterase" evidence="1">
    <location>
        <begin position="64"/>
        <end position="244"/>
    </location>
</feature>